<keyword evidence="1" id="KW-1185">Reference proteome</keyword>
<gene>
    <name evidence="2" type="primary">LOC142182149</name>
</gene>
<dbReference type="Proteomes" id="UP000790787">
    <property type="component" value="Chromosome 6"/>
</dbReference>
<reference evidence="2" key="2">
    <citation type="submission" date="2025-08" db="UniProtKB">
        <authorList>
            <consortium name="RefSeq"/>
        </authorList>
    </citation>
    <scope>IDENTIFICATION</scope>
    <source>
        <tissue evidence="2">Leaf</tissue>
    </source>
</reference>
<protein>
    <submittedName>
        <fullName evidence="2">Uncharacterized protein LOC142182149</fullName>
    </submittedName>
</protein>
<proteinExistence type="predicted"/>
<name>A0AC58URW5_TOBAC</name>
<accession>A0AC58URW5</accession>
<sequence>MKDLWDEIDLLVPGPGCDCEETRPFIDQFKNLRLLQFLVGLNESYSQGHLKENCYKIIGYPTDFKSKKKQQGQGNRTYANMVTEEITSSSQGQQMGQLFTKGQNKQILELLNKTPAGIIKYKFQQGLYNGKVMGIDRENCGLYILKWRDKQVTALVTKNTDECSLWHMRLGHPSIVAIKHIPALKNKLVDSIQHNCESKCEVVTVLKDFLIMVKSQFDMNVKVLRSDNGREFFNSSFNELLASLGIVHQSSCPYTPQQNGVVERKNRYILEVARALQFQSSVPNRFWGDSIKTTVFGCMCFSSNLPKGDKFAKRARKLVLIGYSEVQKGYRLFDLETKAIFVSRDVSFREHIFPFKESVTTPQDPFPTQASIPPHPDPSLPISTDTHIPPTYNAPAIENTNTPTT</sequence>
<dbReference type="RefSeq" id="XP_075112241.1">
    <property type="nucleotide sequence ID" value="XM_075256140.1"/>
</dbReference>
<evidence type="ECO:0000313" key="1">
    <source>
        <dbReference type="Proteomes" id="UP000790787"/>
    </source>
</evidence>
<reference evidence="1" key="1">
    <citation type="journal article" date="2014" name="Nat. Commun.">
        <title>The tobacco genome sequence and its comparison with those of tomato and potato.</title>
        <authorList>
            <person name="Sierro N."/>
            <person name="Battey J.N."/>
            <person name="Ouadi S."/>
            <person name="Bakaher N."/>
            <person name="Bovet L."/>
            <person name="Willig A."/>
            <person name="Goepfert S."/>
            <person name="Peitsch M.C."/>
            <person name="Ivanov N.V."/>
        </authorList>
    </citation>
    <scope>NUCLEOTIDE SEQUENCE [LARGE SCALE GENOMIC DNA]</scope>
</reference>
<evidence type="ECO:0000313" key="2">
    <source>
        <dbReference type="RefSeq" id="XP_075112241.1"/>
    </source>
</evidence>
<organism evidence="1 2">
    <name type="scientific">Nicotiana tabacum</name>
    <name type="common">Common tobacco</name>
    <dbReference type="NCBI Taxonomy" id="4097"/>
    <lineage>
        <taxon>Eukaryota</taxon>
        <taxon>Viridiplantae</taxon>
        <taxon>Streptophyta</taxon>
        <taxon>Embryophyta</taxon>
        <taxon>Tracheophyta</taxon>
        <taxon>Spermatophyta</taxon>
        <taxon>Magnoliopsida</taxon>
        <taxon>eudicotyledons</taxon>
        <taxon>Gunneridae</taxon>
        <taxon>Pentapetalae</taxon>
        <taxon>asterids</taxon>
        <taxon>lamiids</taxon>
        <taxon>Solanales</taxon>
        <taxon>Solanaceae</taxon>
        <taxon>Nicotianoideae</taxon>
        <taxon>Nicotianeae</taxon>
        <taxon>Nicotiana</taxon>
    </lineage>
</organism>